<dbReference type="GO" id="GO:0043657">
    <property type="term" value="C:host cell"/>
    <property type="evidence" value="ECO:0007669"/>
    <property type="project" value="UniProtKB-SubCell"/>
</dbReference>
<proteinExistence type="predicted"/>
<dbReference type="AlphaFoldDB" id="A0A2I1HEW4"/>
<protein>
    <recommendedName>
        <fullName evidence="4">Crinkler effector protein N-terminal domain-containing protein</fullName>
    </recommendedName>
</protein>
<evidence type="ECO:0000313" key="5">
    <source>
        <dbReference type="EMBL" id="PKY57412.1"/>
    </source>
</evidence>
<dbReference type="VEuPathDB" id="FungiDB:FUN_003397"/>
<evidence type="ECO:0000256" key="2">
    <source>
        <dbReference type="ARBA" id="ARBA00004613"/>
    </source>
</evidence>
<dbReference type="VEuPathDB" id="FungiDB:RhiirFUN_026750"/>
<dbReference type="InterPro" id="IPR045379">
    <property type="entry name" value="Crinkler_N"/>
</dbReference>
<keyword evidence="6" id="KW-1185">Reference proteome</keyword>
<comment type="caution">
    <text evidence="5">The sequence shown here is derived from an EMBL/GenBank/DDBJ whole genome shotgun (WGS) entry which is preliminary data.</text>
</comment>
<evidence type="ECO:0000259" key="4">
    <source>
        <dbReference type="Pfam" id="PF20147"/>
    </source>
</evidence>
<dbReference type="VEuPathDB" id="FungiDB:FUN_012449"/>
<evidence type="ECO:0000313" key="6">
    <source>
        <dbReference type="Proteomes" id="UP000234323"/>
    </source>
</evidence>
<organism evidence="5 6">
    <name type="scientific">Rhizophagus irregularis</name>
    <dbReference type="NCBI Taxonomy" id="588596"/>
    <lineage>
        <taxon>Eukaryota</taxon>
        <taxon>Fungi</taxon>
        <taxon>Fungi incertae sedis</taxon>
        <taxon>Mucoromycota</taxon>
        <taxon>Glomeromycotina</taxon>
        <taxon>Glomeromycetes</taxon>
        <taxon>Glomerales</taxon>
        <taxon>Glomeraceae</taxon>
        <taxon>Rhizophagus</taxon>
    </lineage>
</organism>
<dbReference type="GO" id="GO:0005576">
    <property type="term" value="C:extracellular region"/>
    <property type="evidence" value="ECO:0007669"/>
    <property type="project" value="UniProtKB-SubCell"/>
</dbReference>
<dbReference type="Proteomes" id="UP000234323">
    <property type="component" value="Unassembled WGS sequence"/>
</dbReference>
<dbReference type="VEuPathDB" id="FungiDB:RhiirFUN_026749"/>
<dbReference type="Pfam" id="PF20147">
    <property type="entry name" value="Crinkler"/>
    <property type="match status" value="1"/>
</dbReference>
<reference evidence="5 6" key="1">
    <citation type="submission" date="2015-10" db="EMBL/GenBank/DDBJ databases">
        <title>Genome analyses suggest a sexual origin of heterokaryosis in a supposedly ancient asexual fungus.</title>
        <authorList>
            <person name="Ropars J."/>
            <person name="Sedzielewska K."/>
            <person name="Noel J."/>
            <person name="Charron P."/>
            <person name="Farinelli L."/>
            <person name="Marton T."/>
            <person name="Kruger M."/>
            <person name="Pelin A."/>
            <person name="Brachmann A."/>
            <person name="Corradi N."/>
        </authorList>
    </citation>
    <scope>NUCLEOTIDE SEQUENCE [LARGE SCALE GENOMIC DNA]</scope>
    <source>
        <strain evidence="5 6">A4</strain>
    </source>
</reference>
<sequence length="462" mass="53534">MDNLKSGKLCSLKQNNKMFTDLYEVEAVYDKEELSTQLIVEDNNACGYRVLDFREEFWKYNETFPERLRCFSETIYGESPQSPKIQVDFSSRSEIPRNEIAGILGHITNKMLEDFRDNFSDRKDVHKSLKDLVIMEECGQNTLGSTYYKQSLHKKISPLSRSLGTAVEVDRDRLSLTDSRPFHFAPMMVSSGLNRAHNNDTTIIKDARCVVGFIQPKTVNESSKITNTCYDIDMGQQMVHEKQLAISIPSGDYLTTSKNLSSLRENSSEIVNILPHNTGCSVISTSPSLSTDTSSDILTEKIRNVNTKHTHSCTRARSQRNLFRNMTDIRLTCRIRREIDENFSKFKIEVHTDYLIDSLKNKFYENIKKIDSKIFSDINATDLTLWKVEIHDDEFSKLELKNDDAKRIKKLQRIVSEYWKEQPSTDFIHVIVDSLILRYKREIAELQEEIRTIQDARVFIRS</sequence>
<gene>
    <name evidence="5" type="ORF">RhiirA4_478465</name>
</gene>
<accession>A0A2I1HEW4</accession>
<name>A0A2I1HEW4_9GLOM</name>
<comment type="subcellular location">
    <subcellularLocation>
        <location evidence="1">Host cell</location>
    </subcellularLocation>
    <subcellularLocation>
        <location evidence="2">Secreted</location>
    </subcellularLocation>
</comment>
<keyword evidence="3" id="KW-0964">Secreted</keyword>
<dbReference type="EMBL" id="LLXI01002545">
    <property type="protein sequence ID" value="PKY57412.1"/>
    <property type="molecule type" value="Genomic_DNA"/>
</dbReference>
<dbReference type="VEuPathDB" id="FungiDB:RhiirA1_471296"/>
<dbReference type="VEuPathDB" id="FungiDB:RhiirA1_402499"/>
<evidence type="ECO:0000256" key="3">
    <source>
        <dbReference type="ARBA" id="ARBA00022525"/>
    </source>
</evidence>
<feature type="domain" description="Crinkler effector protein N-terminal" evidence="4">
    <location>
        <begin position="329"/>
        <end position="432"/>
    </location>
</feature>
<dbReference type="VEuPathDB" id="FungiDB:RhiirFUN_026748"/>
<evidence type="ECO:0000256" key="1">
    <source>
        <dbReference type="ARBA" id="ARBA00004340"/>
    </source>
</evidence>